<feature type="region of interest" description="Disordered" evidence="1">
    <location>
        <begin position="686"/>
        <end position="711"/>
    </location>
</feature>
<accession>A0A6A5WZU6</accession>
<dbReference type="PANTHER" id="PTHR24148:SF73">
    <property type="entry name" value="HET DOMAIN PROTEIN (AFU_ORTHOLOGUE AFUA_8G01020)"/>
    <property type="match status" value="1"/>
</dbReference>
<evidence type="ECO:0000259" key="2">
    <source>
        <dbReference type="Pfam" id="PF06985"/>
    </source>
</evidence>
<feature type="compositionally biased region" description="Basic and acidic residues" evidence="1">
    <location>
        <begin position="690"/>
        <end position="703"/>
    </location>
</feature>
<dbReference type="EMBL" id="ML977566">
    <property type="protein sequence ID" value="KAF2004595.1"/>
    <property type="molecule type" value="Genomic_DNA"/>
</dbReference>
<organism evidence="3 4">
    <name type="scientific">Amniculicola lignicola CBS 123094</name>
    <dbReference type="NCBI Taxonomy" id="1392246"/>
    <lineage>
        <taxon>Eukaryota</taxon>
        <taxon>Fungi</taxon>
        <taxon>Dikarya</taxon>
        <taxon>Ascomycota</taxon>
        <taxon>Pezizomycotina</taxon>
        <taxon>Dothideomycetes</taxon>
        <taxon>Pleosporomycetidae</taxon>
        <taxon>Pleosporales</taxon>
        <taxon>Amniculicolaceae</taxon>
        <taxon>Amniculicola</taxon>
    </lineage>
</organism>
<dbReference type="AlphaFoldDB" id="A0A6A5WZU6"/>
<dbReference type="Proteomes" id="UP000799779">
    <property type="component" value="Unassembled WGS sequence"/>
</dbReference>
<proteinExistence type="predicted"/>
<evidence type="ECO:0000313" key="3">
    <source>
        <dbReference type="EMBL" id="KAF2004595.1"/>
    </source>
</evidence>
<evidence type="ECO:0000313" key="4">
    <source>
        <dbReference type="Proteomes" id="UP000799779"/>
    </source>
</evidence>
<name>A0A6A5WZU6_9PLEO</name>
<sequence>MYEYAGLTEKASIRVLELLPASTGSPLHCYLRKYSLRSIPIPSFEALSYTWGDPACRHDIVELSSNSTIPITDNLQKALQALRKPTTSRFLWIDAICINQANNTEKSSQVAYMGEIYRSATTVLVWLGERDCSDIFDGFKELSRFYNEKDFLAFETNTKQVNLRPPHLGQLRQMVETHIMPYFDTCFGSDWFDRIWTVQEFVMASDITIYASDRSIEYREFRSALYLLVLLVPEPLFNRSEVALERRKRVLRAWGFSQGREKYQRSVRNKGVGTSSTGLSYKGQERQVMPIVEWCIYYRSHQCTNAHDRVYGMLGLTGNNLAIVPDYDKPIEHVWVDVTQRHLRNGDLCILRYSQPVSALVGEEGGPFPLSQYLAGFGALRYHAGQDTCQIDTTRRNRPKLLGLSVGNVAKHVDQSLPPGMCSPGISTIDEFLHASQRAPDASLMVAVMRHLYTRCEDVAAERAWPYGERFLPVFARCLVAGTWDEHIWNDMILYLAIVLLFEMRGEEAVVVQQKLEDVLGPRMVGCMEAAKNVAMDPERGKETDQAYAQREIRYDIEPRDNDDAPASDERLLHFPADMMEHAEHYLREAGMVMYGRVWFVTGEGYMGIGPQYMRDGDLVVIFAGADTPYIIRPTAISASSKKLEGDVEFDLVGECFLAGWMKGDLYGHGVVDGWDDEVYSTQIVEDGEGEGKREGEDANERRSTRRKRTGGEKLLQRTKFQLSEIRVKMPT</sequence>
<dbReference type="PANTHER" id="PTHR24148">
    <property type="entry name" value="ANKYRIN REPEAT DOMAIN-CONTAINING PROTEIN 39 HOMOLOG-RELATED"/>
    <property type="match status" value="1"/>
</dbReference>
<dbReference type="InterPro" id="IPR052895">
    <property type="entry name" value="HetReg/Transcr_Mod"/>
</dbReference>
<dbReference type="Pfam" id="PF26639">
    <property type="entry name" value="Het-6_barrel"/>
    <property type="match status" value="1"/>
</dbReference>
<reference evidence="3" key="1">
    <citation type="journal article" date="2020" name="Stud. Mycol.">
        <title>101 Dothideomycetes genomes: a test case for predicting lifestyles and emergence of pathogens.</title>
        <authorList>
            <person name="Haridas S."/>
            <person name="Albert R."/>
            <person name="Binder M."/>
            <person name="Bloem J."/>
            <person name="Labutti K."/>
            <person name="Salamov A."/>
            <person name="Andreopoulos B."/>
            <person name="Baker S."/>
            <person name="Barry K."/>
            <person name="Bills G."/>
            <person name="Bluhm B."/>
            <person name="Cannon C."/>
            <person name="Castanera R."/>
            <person name="Culley D."/>
            <person name="Daum C."/>
            <person name="Ezra D."/>
            <person name="Gonzalez J."/>
            <person name="Henrissat B."/>
            <person name="Kuo A."/>
            <person name="Liang C."/>
            <person name="Lipzen A."/>
            <person name="Lutzoni F."/>
            <person name="Magnuson J."/>
            <person name="Mondo S."/>
            <person name="Nolan M."/>
            <person name="Ohm R."/>
            <person name="Pangilinan J."/>
            <person name="Park H.-J."/>
            <person name="Ramirez L."/>
            <person name="Alfaro M."/>
            <person name="Sun H."/>
            <person name="Tritt A."/>
            <person name="Yoshinaga Y."/>
            <person name="Zwiers L.-H."/>
            <person name="Turgeon B."/>
            <person name="Goodwin S."/>
            <person name="Spatafora J."/>
            <person name="Crous P."/>
            <person name="Grigoriev I."/>
        </authorList>
    </citation>
    <scope>NUCLEOTIDE SEQUENCE</scope>
    <source>
        <strain evidence="3">CBS 123094</strain>
    </source>
</reference>
<feature type="domain" description="Heterokaryon incompatibility" evidence="2">
    <location>
        <begin position="44"/>
        <end position="200"/>
    </location>
</feature>
<protein>
    <submittedName>
        <fullName evidence="3">HET-domain-containing protein</fullName>
    </submittedName>
</protein>
<evidence type="ECO:0000256" key="1">
    <source>
        <dbReference type="SAM" id="MobiDB-lite"/>
    </source>
</evidence>
<keyword evidence="4" id="KW-1185">Reference proteome</keyword>
<dbReference type="InterPro" id="IPR010730">
    <property type="entry name" value="HET"/>
</dbReference>
<dbReference type="Pfam" id="PF06985">
    <property type="entry name" value="HET"/>
    <property type="match status" value="1"/>
</dbReference>
<gene>
    <name evidence="3" type="ORF">P154DRAFT_519101</name>
</gene>
<dbReference type="OrthoDB" id="3553147at2759"/>